<dbReference type="CDD" id="cd04465">
    <property type="entry name" value="S1_RPS1_repeat_ec2_hs2"/>
    <property type="match status" value="1"/>
</dbReference>
<dbReference type="InterPro" id="IPR003029">
    <property type="entry name" value="S1_domain"/>
</dbReference>
<gene>
    <name evidence="3" type="ORF">COU20_01205</name>
</gene>
<dbReference type="Gene3D" id="2.40.50.140">
    <property type="entry name" value="Nucleic acid-binding proteins"/>
    <property type="match status" value="4"/>
</dbReference>
<dbReference type="SUPFAM" id="SSF50249">
    <property type="entry name" value="Nucleic acid-binding proteins"/>
    <property type="match status" value="4"/>
</dbReference>
<name>A0A2H0U8A0_9BACT</name>
<feature type="compositionally biased region" description="Polar residues" evidence="1">
    <location>
        <begin position="7"/>
        <end position="21"/>
    </location>
</feature>
<protein>
    <submittedName>
        <fullName evidence="3">30S ribosomal protein S1</fullName>
    </submittedName>
</protein>
<dbReference type="AlphaFoldDB" id="A0A2H0U8A0"/>
<dbReference type="Pfam" id="PF00575">
    <property type="entry name" value="S1"/>
    <property type="match status" value="3"/>
</dbReference>
<feature type="domain" description="S1 motif" evidence="2">
    <location>
        <begin position="52"/>
        <end position="119"/>
    </location>
</feature>
<sequence>MRHFTMPATTETEKIVTSQNEETNDIDTDEPAAKEGPMTELLRAVPKRPEIDDVVEGPVIAIGRARVFVDLYPFGTGIIYGREYLSARDQLKNVNIGDTVTAKVVGDDNDEGYIELSLREARQALIWNEAEVAMQKKSTFQLPVVDANKGGLIIHWNGIQGFLPASQLAPAHYPRVPDADKDKIFVELKKLVGQTLEVQVITANPKEQKLIFSEKGAAPSERASLVEKYHVGDVITGVVTGATEFGVFIKLEEGLEGLVHISEMDWALVENPKTRYKVGEEVNVKVIEIKDDKVSLSIKALSDDPWVLAADKYAKDQQVNAVVIKYNKHGALASVEEGVAGLVHISEFENEEELRAKLELGKVYPFVITLFEPKERRMTLKPAQ</sequence>
<dbReference type="InterPro" id="IPR012340">
    <property type="entry name" value="NA-bd_OB-fold"/>
</dbReference>
<dbReference type="GO" id="GO:0005840">
    <property type="term" value="C:ribosome"/>
    <property type="evidence" value="ECO:0007669"/>
    <property type="project" value="UniProtKB-KW"/>
</dbReference>
<accession>A0A2H0U8A0</accession>
<dbReference type="PANTHER" id="PTHR47559:SF1">
    <property type="entry name" value="OS03G0844900 PROTEIN"/>
    <property type="match status" value="1"/>
</dbReference>
<feature type="domain" description="S1 motif" evidence="2">
    <location>
        <begin position="137"/>
        <end position="215"/>
    </location>
</feature>
<reference evidence="4" key="1">
    <citation type="submission" date="2017-09" db="EMBL/GenBank/DDBJ databases">
        <title>Depth-based differentiation of microbial function through sediment-hosted aquifers and enrichment of novel symbionts in the deep terrestrial subsurface.</title>
        <authorList>
            <person name="Probst A.J."/>
            <person name="Ladd B."/>
            <person name="Jarett J.K."/>
            <person name="Geller-Mcgrath D.E."/>
            <person name="Sieber C.M.K."/>
            <person name="Emerson J.B."/>
            <person name="Anantharaman K."/>
            <person name="Thomas B.C."/>
            <person name="Malmstrom R."/>
            <person name="Stieglmeier M."/>
            <person name="Klingl A."/>
            <person name="Woyke T."/>
            <person name="Ryan C.M."/>
            <person name="Banfield J.F."/>
        </authorList>
    </citation>
    <scope>NUCLEOTIDE SEQUENCE [LARGE SCALE GENOMIC DNA]</scope>
</reference>
<feature type="domain" description="S1 motif" evidence="2">
    <location>
        <begin position="232"/>
        <end position="299"/>
    </location>
</feature>
<dbReference type="SMART" id="SM00316">
    <property type="entry name" value="S1"/>
    <property type="match status" value="4"/>
</dbReference>
<dbReference type="CDD" id="cd00164">
    <property type="entry name" value="S1_like"/>
    <property type="match status" value="1"/>
</dbReference>
<dbReference type="Proteomes" id="UP000231379">
    <property type="component" value="Unassembled WGS sequence"/>
</dbReference>
<keyword evidence="3" id="KW-0689">Ribosomal protein</keyword>
<dbReference type="InterPro" id="IPR052757">
    <property type="entry name" value="Ribosomal_protein_S1"/>
</dbReference>
<proteinExistence type="predicted"/>
<organism evidence="3 4">
    <name type="scientific">Candidatus Kaiserbacteria bacterium CG10_big_fil_rev_8_21_14_0_10_59_10</name>
    <dbReference type="NCBI Taxonomy" id="1974612"/>
    <lineage>
        <taxon>Bacteria</taxon>
        <taxon>Candidatus Kaiseribacteriota</taxon>
    </lineage>
</organism>
<dbReference type="PROSITE" id="PS50126">
    <property type="entry name" value="S1"/>
    <property type="match status" value="4"/>
</dbReference>
<keyword evidence="3" id="KW-0687">Ribonucleoprotein</keyword>
<dbReference type="InterPro" id="IPR035104">
    <property type="entry name" value="Ribosomal_protein_S1-like"/>
</dbReference>
<dbReference type="PRINTS" id="PR00681">
    <property type="entry name" value="RIBOSOMALS1"/>
</dbReference>
<evidence type="ECO:0000313" key="3">
    <source>
        <dbReference type="EMBL" id="PIR82642.1"/>
    </source>
</evidence>
<feature type="domain" description="S1 motif" evidence="2">
    <location>
        <begin position="316"/>
        <end position="383"/>
    </location>
</feature>
<feature type="region of interest" description="Disordered" evidence="1">
    <location>
        <begin position="1"/>
        <end position="33"/>
    </location>
</feature>
<evidence type="ECO:0000256" key="1">
    <source>
        <dbReference type="SAM" id="MobiDB-lite"/>
    </source>
</evidence>
<evidence type="ECO:0000259" key="2">
    <source>
        <dbReference type="PROSITE" id="PS50126"/>
    </source>
</evidence>
<comment type="caution">
    <text evidence="3">The sequence shown here is derived from an EMBL/GenBank/DDBJ whole genome shotgun (WGS) entry which is preliminary data.</text>
</comment>
<evidence type="ECO:0000313" key="4">
    <source>
        <dbReference type="Proteomes" id="UP000231379"/>
    </source>
</evidence>
<dbReference type="EMBL" id="PFBM01000009">
    <property type="protein sequence ID" value="PIR82642.1"/>
    <property type="molecule type" value="Genomic_DNA"/>
</dbReference>
<dbReference type="PANTHER" id="PTHR47559">
    <property type="entry name" value="OS03G0844900 PROTEIN"/>
    <property type="match status" value="1"/>
</dbReference>
<dbReference type="GO" id="GO:0003676">
    <property type="term" value="F:nucleic acid binding"/>
    <property type="evidence" value="ECO:0007669"/>
    <property type="project" value="InterPro"/>
</dbReference>